<gene>
    <name evidence="2" type="ORF">GTA51_16645</name>
</gene>
<dbReference type="Pfam" id="PF01497">
    <property type="entry name" value="Peripla_BP_2"/>
    <property type="match status" value="1"/>
</dbReference>
<feature type="domain" description="Fe/B12 periplasmic-binding" evidence="1">
    <location>
        <begin position="59"/>
        <end position="309"/>
    </location>
</feature>
<sequence length="310" mass="32595">MKPISSSSPTRAPARPRPWLFPVLALALCLYNVAPARAHSVAITDDLGREVRLAAPAQRIVPLYGAFIDILAGMDLTGRIAARTEADATAPGQPDVPVIGTHMRPNLERVLAVKPDLILQMDGRGEAREAAEQLAALGLPVAIFSVSDFPGLFETIRRVGVLTGSEAAAAALSESLGRRLAVVAEGTGAGARPTVFFEARSGSLLAAGSGSMVAAVIIAAGGTNAVTTEKKLVRLSDEELLRLAPAVCLTQRGPMNPEARPMAERPEYAALPCVRDGRAFLVDEWRFSRPGPASVEAVEELAKLLTGRPS</sequence>
<name>A0A7C9IWE7_9BACT</name>
<protein>
    <submittedName>
        <fullName evidence="2">ABC transporter substrate-binding protein</fullName>
    </submittedName>
</protein>
<dbReference type="PANTHER" id="PTHR30535:SF34">
    <property type="entry name" value="MOLYBDATE-BINDING PROTEIN MOLA"/>
    <property type="match status" value="1"/>
</dbReference>
<proteinExistence type="predicted"/>
<dbReference type="PANTHER" id="PTHR30535">
    <property type="entry name" value="VITAMIN B12-BINDING PROTEIN"/>
    <property type="match status" value="1"/>
</dbReference>
<dbReference type="Proteomes" id="UP000482487">
    <property type="component" value="Unassembled WGS sequence"/>
</dbReference>
<evidence type="ECO:0000313" key="3">
    <source>
        <dbReference type="Proteomes" id="UP000482487"/>
    </source>
</evidence>
<dbReference type="Gene3D" id="3.40.50.1980">
    <property type="entry name" value="Nitrogenase molybdenum iron protein domain"/>
    <property type="match status" value="2"/>
</dbReference>
<comment type="caution">
    <text evidence="2">The sequence shown here is derived from an EMBL/GenBank/DDBJ whole genome shotgun (WGS) entry which is preliminary data.</text>
</comment>
<keyword evidence="3" id="KW-1185">Reference proteome</keyword>
<dbReference type="GO" id="GO:0071281">
    <property type="term" value="P:cellular response to iron ion"/>
    <property type="evidence" value="ECO:0007669"/>
    <property type="project" value="TreeGrafter"/>
</dbReference>
<dbReference type="PROSITE" id="PS50983">
    <property type="entry name" value="FE_B12_PBP"/>
    <property type="match status" value="1"/>
</dbReference>
<accession>A0A7C9IWE7</accession>
<dbReference type="InterPro" id="IPR050902">
    <property type="entry name" value="ABC_Transporter_SBP"/>
</dbReference>
<reference evidence="2 3" key="1">
    <citation type="submission" date="2020-01" db="EMBL/GenBank/DDBJ databases">
        <title>Genome sequence of Desulfovibrio aerotolerans DSM 16695(T).</title>
        <authorList>
            <person name="Karnachuk O."/>
            <person name="Avakyan M."/>
            <person name="Mardanov A."/>
            <person name="Kadnikov V."/>
            <person name="Ravin N."/>
        </authorList>
    </citation>
    <scope>NUCLEOTIDE SEQUENCE [LARGE SCALE GENOMIC DNA]</scope>
    <source>
        <strain evidence="2 3">DSM 16695</strain>
    </source>
</reference>
<dbReference type="OrthoDB" id="9787772at2"/>
<evidence type="ECO:0000259" key="1">
    <source>
        <dbReference type="PROSITE" id="PS50983"/>
    </source>
</evidence>
<dbReference type="EMBL" id="WVUD01000041">
    <property type="protein sequence ID" value="MYL84743.1"/>
    <property type="molecule type" value="Genomic_DNA"/>
</dbReference>
<dbReference type="AlphaFoldDB" id="A0A7C9IWE7"/>
<evidence type="ECO:0000313" key="2">
    <source>
        <dbReference type="EMBL" id="MYL84743.1"/>
    </source>
</evidence>
<dbReference type="SUPFAM" id="SSF53807">
    <property type="entry name" value="Helical backbone' metal receptor"/>
    <property type="match status" value="1"/>
</dbReference>
<dbReference type="RefSeq" id="WP_160963045.1">
    <property type="nucleotide sequence ID" value="NZ_WVUD01000041.1"/>
</dbReference>
<dbReference type="InterPro" id="IPR002491">
    <property type="entry name" value="ABC_transptr_periplasmic_BD"/>
</dbReference>
<organism evidence="2 3">
    <name type="scientific">Solidesulfovibrio aerotolerans</name>
    <dbReference type="NCBI Taxonomy" id="295255"/>
    <lineage>
        <taxon>Bacteria</taxon>
        <taxon>Pseudomonadati</taxon>
        <taxon>Thermodesulfobacteriota</taxon>
        <taxon>Desulfovibrionia</taxon>
        <taxon>Desulfovibrionales</taxon>
        <taxon>Desulfovibrionaceae</taxon>
        <taxon>Solidesulfovibrio</taxon>
    </lineage>
</organism>